<feature type="transmembrane region" description="Helical" evidence="2">
    <location>
        <begin position="155"/>
        <end position="175"/>
    </location>
</feature>
<protein>
    <submittedName>
        <fullName evidence="4">Putative Zn finger-like uncharacterized protein</fullName>
    </submittedName>
</protein>
<dbReference type="RefSeq" id="WP_181905466.1">
    <property type="nucleotide sequence ID" value="NZ_QRDW01000012.1"/>
</dbReference>
<evidence type="ECO:0000256" key="2">
    <source>
        <dbReference type="SAM" id="Phobius"/>
    </source>
</evidence>
<proteinExistence type="predicted"/>
<evidence type="ECO:0000259" key="3">
    <source>
        <dbReference type="Pfam" id="PF13717"/>
    </source>
</evidence>
<comment type="caution">
    <text evidence="4">The sequence shown here is derived from an EMBL/GenBank/DDBJ whole genome shotgun (WGS) entry which is preliminary data.</text>
</comment>
<feature type="region of interest" description="Disordered" evidence="1">
    <location>
        <begin position="38"/>
        <end position="150"/>
    </location>
</feature>
<feature type="compositionally biased region" description="Low complexity" evidence="1">
    <location>
        <begin position="40"/>
        <end position="62"/>
    </location>
</feature>
<organism evidence="4 5">
    <name type="scientific">Aestuariispira insulae</name>
    <dbReference type="NCBI Taxonomy" id="1461337"/>
    <lineage>
        <taxon>Bacteria</taxon>
        <taxon>Pseudomonadati</taxon>
        <taxon>Pseudomonadota</taxon>
        <taxon>Alphaproteobacteria</taxon>
        <taxon>Rhodospirillales</taxon>
        <taxon>Kiloniellaceae</taxon>
        <taxon>Aestuariispira</taxon>
    </lineage>
</organism>
<evidence type="ECO:0000256" key="1">
    <source>
        <dbReference type="SAM" id="MobiDB-lite"/>
    </source>
</evidence>
<dbReference type="EMBL" id="QRDW01000012">
    <property type="protein sequence ID" value="RED45058.1"/>
    <property type="molecule type" value="Genomic_DNA"/>
</dbReference>
<feature type="domain" description="Zinc finger/thioredoxin putative" evidence="3">
    <location>
        <begin position="1"/>
        <end position="35"/>
    </location>
</feature>
<dbReference type="Pfam" id="PF13717">
    <property type="entry name" value="Zn_ribbon_4"/>
    <property type="match status" value="1"/>
</dbReference>
<dbReference type="Proteomes" id="UP000256845">
    <property type="component" value="Unassembled WGS sequence"/>
</dbReference>
<dbReference type="NCBIfam" id="TIGR02098">
    <property type="entry name" value="MJ0042_CXXC"/>
    <property type="match status" value="1"/>
</dbReference>
<keyword evidence="2" id="KW-0472">Membrane</keyword>
<name>A0A3D9H6C9_9PROT</name>
<dbReference type="InterPro" id="IPR011723">
    <property type="entry name" value="Znf/thioredoxin_put"/>
</dbReference>
<keyword evidence="2" id="KW-0812">Transmembrane</keyword>
<keyword evidence="2" id="KW-1133">Transmembrane helix</keyword>
<feature type="compositionally biased region" description="Pro residues" evidence="1">
    <location>
        <begin position="63"/>
        <end position="95"/>
    </location>
</feature>
<sequence>MILSCPNCATKFKVNPNAIPPEGRSVKCAKCSHRWHADPEPQATAAPAAAAPPAAPAPTAAAAPPPPPPPVAPPEPEPEPEPAPPPPPPPAAAPEPEPEPEPEAPSAEDAPMEEDLPPPPPPEPHLEIGDDLPPIPPEGFQPQRASGRTDSKGPLIAWAALGVFIVVFGILGYFLRFGLVESYPPLKKVYTSLGIEISILGNGLDLPQPTVDREITGEETTLVISGTATNVTDEPIVIPKIKGILLNTQNEAIHVWVFEAINTEALPGESVAYETRVVNPPRGAVNLNVTFVTDEEAHMLENEKMPMDGEASMPEQDESSSQ</sequence>
<keyword evidence="5" id="KW-1185">Reference proteome</keyword>
<accession>A0A3D9H6C9</accession>
<gene>
    <name evidence="4" type="ORF">DFP90_11251</name>
</gene>
<reference evidence="4 5" key="1">
    <citation type="submission" date="2018-07" db="EMBL/GenBank/DDBJ databases">
        <title>Genomic Encyclopedia of Type Strains, Phase III (KMG-III): the genomes of soil and plant-associated and newly described type strains.</title>
        <authorList>
            <person name="Whitman W."/>
        </authorList>
    </citation>
    <scope>NUCLEOTIDE SEQUENCE [LARGE SCALE GENOMIC DNA]</scope>
    <source>
        <strain evidence="4 5">CECT 8488</strain>
    </source>
</reference>
<dbReference type="AlphaFoldDB" id="A0A3D9H6C9"/>
<evidence type="ECO:0000313" key="4">
    <source>
        <dbReference type="EMBL" id="RED45058.1"/>
    </source>
</evidence>
<evidence type="ECO:0000313" key="5">
    <source>
        <dbReference type="Proteomes" id="UP000256845"/>
    </source>
</evidence>